<evidence type="ECO:0000313" key="1">
    <source>
        <dbReference type="EMBL" id="KJV66622.1"/>
    </source>
</evidence>
<dbReference type="PATRIC" id="fig|1359153.3.peg.136"/>
<name>A0A0F3NG13_ANAPH</name>
<dbReference type="AlphaFoldDB" id="A0A0F3NG13"/>
<evidence type="ECO:0000313" key="2">
    <source>
        <dbReference type="Proteomes" id="UP000033385"/>
    </source>
</evidence>
<dbReference type="EMBL" id="LANW01000001">
    <property type="protein sequence ID" value="KJV66622.1"/>
    <property type="molecule type" value="Genomic_DNA"/>
</dbReference>
<sequence>MKAEWSAENNTERITPSLDIAFLIQFCSSALCFLDTAPSLQFSKVYCVIKKSLLPHVQAIVLNATYG</sequence>
<gene>
    <name evidence="1" type="ORF">APHNP_0128</name>
</gene>
<proteinExistence type="predicted"/>
<protein>
    <submittedName>
        <fullName evidence="1">Uncharacterized protein</fullName>
    </submittedName>
</protein>
<dbReference type="Proteomes" id="UP000033385">
    <property type="component" value="Unassembled WGS sequence"/>
</dbReference>
<accession>A0A0F3NG13</accession>
<organism evidence="1 2">
    <name type="scientific">Anaplasma phagocytophilum str. ApNP</name>
    <dbReference type="NCBI Taxonomy" id="1359153"/>
    <lineage>
        <taxon>Bacteria</taxon>
        <taxon>Pseudomonadati</taxon>
        <taxon>Pseudomonadota</taxon>
        <taxon>Alphaproteobacteria</taxon>
        <taxon>Rickettsiales</taxon>
        <taxon>Anaplasmataceae</taxon>
        <taxon>Anaplasma</taxon>
        <taxon>phagocytophilum group</taxon>
    </lineage>
</organism>
<reference evidence="1 2" key="1">
    <citation type="submission" date="2015-01" db="EMBL/GenBank/DDBJ databases">
        <title>Genome Sequencing of Rickettsiales.</title>
        <authorList>
            <person name="Daugherty S.C."/>
            <person name="Su Q."/>
            <person name="Abolude K."/>
            <person name="Beier-Sexton M."/>
            <person name="Carlyon J.A."/>
            <person name="Carter R."/>
            <person name="Day N.P."/>
            <person name="Dumler S.J."/>
            <person name="Dyachenko V."/>
            <person name="Godinez A."/>
            <person name="Kurtti T.J."/>
            <person name="Lichay M."/>
            <person name="Mullins K.E."/>
            <person name="Ott S."/>
            <person name="Pappas-Brown V."/>
            <person name="Paris D.H."/>
            <person name="Patel P."/>
            <person name="Richards A.L."/>
            <person name="Sadzewicz L."/>
            <person name="Sears K."/>
            <person name="Seidman D."/>
            <person name="Sengamalay N."/>
            <person name="Stenos J."/>
            <person name="Tallon L.J."/>
            <person name="Vincent G."/>
            <person name="Fraser C.M."/>
            <person name="Munderloh U."/>
            <person name="Dunning-Hotopp J.C."/>
        </authorList>
    </citation>
    <scope>NUCLEOTIDE SEQUENCE [LARGE SCALE GENOMIC DNA]</scope>
    <source>
        <strain evidence="1 2">ApNP</strain>
    </source>
</reference>
<comment type="caution">
    <text evidence="1">The sequence shown here is derived from an EMBL/GenBank/DDBJ whole genome shotgun (WGS) entry which is preliminary data.</text>
</comment>